<accession>A0A644XQB2</accession>
<gene>
    <name evidence="1" type="ORF">SDC9_64811</name>
</gene>
<name>A0A644XQB2_9ZZZZ</name>
<sequence>MKFYVASGVPNAEKVNLAARALTSRGHERTYDWTKHGDVSAEMPERKRVVAATETQAVVDAELVVLLLPGRFGTHAELGISIATAANKRILLWSETSAPFDGTSGFCVFYHHPAVERIVCPFDELLTYLKTL</sequence>
<organism evidence="1">
    <name type="scientific">bioreactor metagenome</name>
    <dbReference type="NCBI Taxonomy" id="1076179"/>
    <lineage>
        <taxon>unclassified sequences</taxon>
        <taxon>metagenomes</taxon>
        <taxon>ecological metagenomes</taxon>
    </lineage>
</organism>
<comment type="caution">
    <text evidence="1">The sequence shown here is derived from an EMBL/GenBank/DDBJ whole genome shotgun (WGS) entry which is preliminary data.</text>
</comment>
<reference evidence="1" key="1">
    <citation type="submission" date="2019-08" db="EMBL/GenBank/DDBJ databases">
        <authorList>
            <person name="Kucharzyk K."/>
            <person name="Murdoch R.W."/>
            <person name="Higgins S."/>
            <person name="Loffler F."/>
        </authorList>
    </citation>
    <scope>NUCLEOTIDE SEQUENCE</scope>
</reference>
<dbReference type="EMBL" id="VSSQ01002976">
    <property type="protein sequence ID" value="MPM18402.1"/>
    <property type="molecule type" value="Genomic_DNA"/>
</dbReference>
<evidence type="ECO:0000313" key="1">
    <source>
        <dbReference type="EMBL" id="MPM18402.1"/>
    </source>
</evidence>
<proteinExistence type="predicted"/>
<dbReference type="AlphaFoldDB" id="A0A644XQB2"/>
<evidence type="ECO:0008006" key="2">
    <source>
        <dbReference type="Google" id="ProtNLM"/>
    </source>
</evidence>
<protein>
    <recommendedName>
        <fullName evidence="2">Nucleoside 2-deoxyribosyltransferase</fullName>
    </recommendedName>
</protein>